<name>A0AAD9TV15_9ROSI</name>
<evidence type="ECO:0000313" key="2">
    <source>
        <dbReference type="EMBL" id="KAK2642274.1"/>
    </source>
</evidence>
<protein>
    <recommendedName>
        <fullName evidence="1">Reverse transcriptase domain-containing protein</fullName>
    </recommendedName>
</protein>
<evidence type="ECO:0000313" key="3">
    <source>
        <dbReference type="Proteomes" id="UP001280121"/>
    </source>
</evidence>
<dbReference type="InterPro" id="IPR052343">
    <property type="entry name" value="Retrotransposon-Effector_Assoc"/>
</dbReference>
<comment type="caution">
    <text evidence="2">The sequence shown here is derived from an EMBL/GenBank/DDBJ whole genome shotgun (WGS) entry which is preliminary data.</text>
</comment>
<organism evidence="2 3">
    <name type="scientific">Dipteronia dyeriana</name>
    <dbReference type="NCBI Taxonomy" id="168575"/>
    <lineage>
        <taxon>Eukaryota</taxon>
        <taxon>Viridiplantae</taxon>
        <taxon>Streptophyta</taxon>
        <taxon>Embryophyta</taxon>
        <taxon>Tracheophyta</taxon>
        <taxon>Spermatophyta</taxon>
        <taxon>Magnoliopsida</taxon>
        <taxon>eudicotyledons</taxon>
        <taxon>Gunneridae</taxon>
        <taxon>Pentapetalae</taxon>
        <taxon>rosids</taxon>
        <taxon>malvids</taxon>
        <taxon>Sapindales</taxon>
        <taxon>Sapindaceae</taxon>
        <taxon>Hippocastanoideae</taxon>
        <taxon>Acereae</taxon>
        <taxon>Dipteronia</taxon>
    </lineage>
</organism>
<proteinExistence type="predicted"/>
<dbReference type="AlphaFoldDB" id="A0AAD9TV15"/>
<feature type="domain" description="Reverse transcriptase" evidence="1">
    <location>
        <begin position="110"/>
        <end position="211"/>
    </location>
</feature>
<dbReference type="InterPro" id="IPR000477">
    <property type="entry name" value="RT_dom"/>
</dbReference>
<dbReference type="Pfam" id="PF00078">
    <property type="entry name" value="RVT_1"/>
    <property type="match status" value="1"/>
</dbReference>
<dbReference type="SUPFAM" id="SSF56672">
    <property type="entry name" value="DNA/RNA polymerases"/>
    <property type="match status" value="1"/>
</dbReference>
<sequence length="237" mass="26993">MKKEVLQFFQELFMEKESTGNYSSLPMFFPKLTESEVSSLCASVNELEVKQSVFSIGGPNGFPAIFFQKFWSICKNDLITLVSECFGGDWVPSDVNSTLISLIQKVPSPNNLTQFRPISLCNTSYKIINKILVQRLRGFLPDLISPNQVAFVSGRQIQDNIVMAQEVLHKFKTMRGKRGYIAWKIDLAKAYDKLQWGFMKRVLEEVGIVVELNNLFMSCISNVNYKVIVSGDMTRDF</sequence>
<dbReference type="EMBL" id="JANJYI010000007">
    <property type="protein sequence ID" value="KAK2642274.1"/>
    <property type="molecule type" value="Genomic_DNA"/>
</dbReference>
<dbReference type="InterPro" id="IPR043502">
    <property type="entry name" value="DNA/RNA_pol_sf"/>
</dbReference>
<dbReference type="PANTHER" id="PTHR46890">
    <property type="entry name" value="NON-LTR RETROLELEMENT REVERSE TRANSCRIPTASE-LIKE PROTEIN-RELATED"/>
    <property type="match status" value="1"/>
</dbReference>
<evidence type="ECO:0000259" key="1">
    <source>
        <dbReference type="Pfam" id="PF00078"/>
    </source>
</evidence>
<gene>
    <name evidence="2" type="ORF">Ddye_024037</name>
</gene>
<dbReference type="Proteomes" id="UP001280121">
    <property type="component" value="Unassembled WGS sequence"/>
</dbReference>
<reference evidence="2" key="1">
    <citation type="journal article" date="2023" name="Plant J.">
        <title>Genome sequences and population genomics provide insights into the demographic history, inbreeding, and mutation load of two 'living fossil' tree species of Dipteronia.</title>
        <authorList>
            <person name="Feng Y."/>
            <person name="Comes H.P."/>
            <person name="Chen J."/>
            <person name="Zhu S."/>
            <person name="Lu R."/>
            <person name="Zhang X."/>
            <person name="Li P."/>
            <person name="Qiu J."/>
            <person name="Olsen K.M."/>
            <person name="Qiu Y."/>
        </authorList>
    </citation>
    <scope>NUCLEOTIDE SEQUENCE</scope>
    <source>
        <strain evidence="2">KIB01</strain>
    </source>
</reference>
<dbReference type="PANTHER" id="PTHR46890:SF48">
    <property type="entry name" value="RNA-DIRECTED DNA POLYMERASE"/>
    <property type="match status" value="1"/>
</dbReference>
<keyword evidence="3" id="KW-1185">Reference proteome</keyword>
<dbReference type="CDD" id="cd01650">
    <property type="entry name" value="RT_nLTR_like"/>
    <property type="match status" value="1"/>
</dbReference>
<accession>A0AAD9TV15</accession>